<dbReference type="InterPro" id="IPR011335">
    <property type="entry name" value="Restrct_endonuc-II-like"/>
</dbReference>
<dbReference type="SUPFAM" id="SSF52980">
    <property type="entry name" value="Restriction endonuclease-like"/>
    <property type="match status" value="1"/>
</dbReference>
<dbReference type="AlphaFoldDB" id="A0A318JX95"/>
<dbReference type="InterPro" id="IPR038590">
    <property type="entry name" value="YaeQ_sf"/>
</dbReference>
<gene>
    <name evidence="1" type="ORF">DFR70_109221</name>
</gene>
<dbReference type="OrthoDB" id="5293309at2"/>
<evidence type="ECO:0000313" key="2">
    <source>
        <dbReference type="Proteomes" id="UP000247569"/>
    </source>
</evidence>
<dbReference type="Gene3D" id="3.10.640.10">
    <property type="entry name" value="Restriction endonuclease-like alpha-beta roll domain"/>
    <property type="match status" value="1"/>
</dbReference>
<dbReference type="Proteomes" id="UP000247569">
    <property type="component" value="Unassembled WGS sequence"/>
</dbReference>
<accession>A0A318JX95</accession>
<dbReference type="EMBL" id="QJKF01000009">
    <property type="protein sequence ID" value="PXX61030.1"/>
    <property type="molecule type" value="Genomic_DNA"/>
</dbReference>
<proteinExistence type="predicted"/>
<dbReference type="PIRSF" id="PIRSF011484">
    <property type="entry name" value="YaeQ"/>
    <property type="match status" value="1"/>
</dbReference>
<dbReference type="SMART" id="SM01322">
    <property type="entry name" value="YaeQ"/>
    <property type="match status" value="1"/>
</dbReference>
<dbReference type="PANTHER" id="PTHR38784">
    <property type="entry name" value="SUCROSE PHOSPHORYLASE"/>
    <property type="match status" value="1"/>
</dbReference>
<dbReference type="InterPro" id="IPR009822">
    <property type="entry name" value="YaeQ"/>
</dbReference>
<organism evidence="1 2">
    <name type="scientific">Nocardia tenerifensis</name>
    <dbReference type="NCBI Taxonomy" id="228006"/>
    <lineage>
        <taxon>Bacteria</taxon>
        <taxon>Bacillati</taxon>
        <taxon>Actinomycetota</taxon>
        <taxon>Actinomycetes</taxon>
        <taxon>Mycobacteriales</taxon>
        <taxon>Nocardiaceae</taxon>
        <taxon>Nocardia</taxon>
    </lineage>
</organism>
<name>A0A318JX95_9NOCA</name>
<dbReference type="Pfam" id="PF07152">
    <property type="entry name" value="YaeQ"/>
    <property type="match status" value="1"/>
</dbReference>
<keyword evidence="2" id="KW-1185">Reference proteome</keyword>
<protein>
    <submittedName>
        <fullName evidence="1">Uncharacterized protein YaeQ</fullName>
    </submittedName>
</protein>
<reference evidence="1 2" key="1">
    <citation type="submission" date="2018-05" db="EMBL/GenBank/DDBJ databases">
        <title>Genomic Encyclopedia of Type Strains, Phase IV (KMG-IV): sequencing the most valuable type-strain genomes for metagenomic binning, comparative biology and taxonomic classification.</title>
        <authorList>
            <person name="Goeker M."/>
        </authorList>
    </citation>
    <scope>NUCLEOTIDE SEQUENCE [LARGE SCALE GENOMIC DNA]</scope>
    <source>
        <strain evidence="1 2">DSM 44704</strain>
    </source>
</reference>
<comment type="caution">
    <text evidence="1">The sequence shown here is derived from an EMBL/GenBank/DDBJ whole genome shotgun (WGS) entry which is preliminary data.</text>
</comment>
<sequence>MALPATLHHFAVHLADVDRGVYEELELRVARHPSETAEFMVTRLLAYCLEYREGIAFSEGGVSSTDEPAVLVRDLTGRLTGWIEVGAPDAERLHRGSKLAERTAVYTHRDPARVLAQLAGKRIHRAETIPLYSFDRDFIDAAVAAIDRRNTATLSVTERAIYLDLNGASLSTHIEEHALV</sequence>
<dbReference type="PANTHER" id="PTHR38784:SF1">
    <property type="entry name" value="SUCROSE PHOSPHORYLASE"/>
    <property type="match status" value="1"/>
</dbReference>
<dbReference type="RefSeq" id="WP_040740601.1">
    <property type="nucleotide sequence ID" value="NZ_QJKF01000009.1"/>
</dbReference>
<evidence type="ECO:0000313" key="1">
    <source>
        <dbReference type="EMBL" id="PXX61030.1"/>
    </source>
</evidence>